<dbReference type="EMBL" id="BARW01042722">
    <property type="protein sequence ID" value="GAJ16382.1"/>
    <property type="molecule type" value="Genomic_DNA"/>
</dbReference>
<feature type="non-terminal residue" evidence="1">
    <location>
        <position position="55"/>
    </location>
</feature>
<dbReference type="Gene3D" id="3.40.1160.10">
    <property type="entry name" value="Acetylglutamate kinase-like"/>
    <property type="match status" value="1"/>
</dbReference>
<gene>
    <name evidence="1" type="ORF">S12H4_63117</name>
</gene>
<dbReference type="AlphaFoldDB" id="X1VEW8"/>
<organism evidence="1">
    <name type="scientific">marine sediment metagenome</name>
    <dbReference type="NCBI Taxonomy" id="412755"/>
    <lineage>
        <taxon>unclassified sequences</taxon>
        <taxon>metagenomes</taxon>
        <taxon>ecological metagenomes</taxon>
    </lineage>
</organism>
<sequence length="55" mass="6261">YPEGERLIIVVSAFDGITDQLNQCGHLAENVDVTYQDLLKEIEFRHLDIVNDTLS</sequence>
<reference evidence="1" key="1">
    <citation type="journal article" date="2014" name="Front. Microbiol.">
        <title>High frequency of phylogenetically diverse reductive dehalogenase-homologous genes in deep subseafloor sedimentary metagenomes.</title>
        <authorList>
            <person name="Kawai M."/>
            <person name="Futagami T."/>
            <person name="Toyoda A."/>
            <person name="Takaki Y."/>
            <person name="Nishi S."/>
            <person name="Hori S."/>
            <person name="Arai W."/>
            <person name="Tsubouchi T."/>
            <person name="Morono Y."/>
            <person name="Uchiyama I."/>
            <person name="Ito T."/>
            <person name="Fujiyama A."/>
            <person name="Inagaki F."/>
            <person name="Takami H."/>
        </authorList>
    </citation>
    <scope>NUCLEOTIDE SEQUENCE</scope>
    <source>
        <strain evidence="1">Expedition CK06-06</strain>
    </source>
</reference>
<dbReference type="InterPro" id="IPR036393">
    <property type="entry name" value="AceGlu_kinase-like_sf"/>
</dbReference>
<comment type="caution">
    <text evidence="1">The sequence shown here is derived from an EMBL/GenBank/DDBJ whole genome shotgun (WGS) entry which is preliminary data.</text>
</comment>
<evidence type="ECO:0000313" key="1">
    <source>
        <dbReference type="EMBL" id="GAJ16382.1"/>
    </source>
</evidence>
<feature type="non-terminal residue" evidence="1">
    <location>
        <position position="1"/>
    </location>
</feature>
<proteinExistence type="predicted"/>
<protein>
    <submittedName>
        <fullName evidence="1">Uncharacterized protein</fullName>
    </submittedName>
</protein>
<accession>X1VEW8</accession>
<name>X1VEW8_9ZZZZ</name>